<dbReference type="Gene3D" id="1.10.287.1260">
    <property type="match status" value="2"/>
</dbReference>
<comment type="caution">
    <text evidence="2">The sequence shown here is derived from an EMBL/GenBank/DDBJ whole genome shotgun (WGS) entry which is preliminary data.</text>
</comment>
<dbReference type="EMBL" id="MHSL01000010">
    <property type="protein sequence ID" value="OHA44099.1"/>
    <property type="molecule type" value="Genomic_DNA"/>
</dbReference>
<feature type="transmembrane region" description="Helical" evidence="1">
    <location>
        <begin position="116"/>
        <end position="137"/>
    </location>
</feature>
<feature type="transmembrane region" description="Helical" evidence="1">
    <location>
        <begin position="82"/>
        <end position="104"/>
    </location>
</feature>
<proteinExistence type="predicted"/>
<feature type="transmembrane region" description="Helical" evidence="1">
    <location>
        <begin position="20"/>
        <end position="44"/>
    </location>
</feature>
<feature type="transmembrane region" description="Helical" evidence="1">
    <location>
        <begin position="165"/>
        <end position="186"/>
    </location>
</feature>
<feature type="transmembrane region" description="Helical" evidence="1">
    <location>
        <begin position="192"/>
        <end position="209"/>
    </location>
</feature>
<protein>
    <recommendedName>
        <fullName evidence="4">Small-conductance mechanosensitive ion channel</fullName>
    </recommendedName>
</protein>
<dbReference type="Proteomes" id="UP000176355">
    <property type="component" value="Unassembled WGS sequence"/>
</dbReference>
<keyword evidence="1" id="KW-1133">Transmembrane helix</keyword>
<dbReference type="InterPro" id="IPR008910">
    <property type="entry name" value="MSC_TM_helix"/>
</dbReference>
<evidence type="ECO:0008006" key="4">
    <source>
        <dbReference type="Google" id="ProtNLM"/>
    </source>
</evidence>
<reference evidence="2 3" key="1">
    <citation type="journal article" date="2016" name="Nat. Commun.">
        <title>Thousands of microbial genomes shed light on interconnected biogeochemical processes in an aquifer system.</title>
        <authorList>
            <person name="Anantharaman K."/>
            <person name="Brown C.T."/>
            <person name="Hug L.A."/>
            <person name="Sharon I."/>
            <person name="Castelle C.J."/>
            <person name="Probst A.J."/>
            <person name="Thomas B.C."/>
            <person name="Singh A."/>
            <person name="Wilkins M.J."/>
            <person name="Karaoz U."/>
            <person name="Brodie E.L."/>
            <person name="Williams K.H."/>
            <person name="Hubbard S.S."/>
            <person name="Banfield J.F."/>
        </authorList>
    </citation>
    <scope>NUCLEOTIDE SEQUENCE [LARGE SCALE GENOMIC DNA]</scope>
</reference>
<keyword evidence="1" id="KW-0812">Transmembrane</keyword>
<name>A0A1G2P8R1_9BACT</name>
<dbReference type="AlphaFoldDB" id="A0A1G2P8R1"/>
<sequence length="228" mass="24579">MTEPWSNVLVASFQDVWLGVAGFLPKLIVAFVIVVVGWIVGAVLRKLIVHLFRILRVDNILKQAKVEQVVNKAGFNLDSGRFIGGLAEWFVIVVFLVAAFDVLGLNQVTAFLQQVVLLYLPQVIVAALILLAAAVIAEAMQKVIVGSAKAVGVKFAHLAGTITRWAIWVFAILAALFQLGIAAAFIQTLFTGMVVALALALGLSFGLGGQEAAARYIEKIRQEIAEKK</sequence>
<evidence type="ECO:0000256" key="1">
    <source>
        <dbReference type="SAM" id="Phobius"/>
    </source>
</evidence>
<dbReference type="Pfam" id="PF05552">
    <property type="entry name" value="MS_channel_1st_1"/>
    <property type="match status" value="1"/>
</dbReference>
<dbReference type="STRING" id="1802333.A3G03_01495"/>
<evidence type="ECO:0000313" key="3">
    <source>
        <dbReference type="Proteomes" id="UP000176355"/>
    </source>
</evidence>
<gene>
    <name evidence="2" type="ORF">A3G03_01495</name>
</gene>
<keyword evidence="1" id="KW-0472">Membrane</keyword>
<evidence type="ECO:0000313" key="2">
    <source>
        <dbReference type="EMBL" id="OHA44099.1"/>
    </source>
</evidence>
<accession>A0A1G2P8R1</accession>
<organism evidence="2 3">
    <name type="scientific">Candidatus Taylorbacteria bacterium RIFCSPLOWO2_12_FULL_44_15c</name>
    <dbReference type="NCBI Taxonomy" id="1802333"/>
    <lineage>
        <taxon>Bacteria</taxon>
        <taxon>Candidatus Tayloriibacteriota</taxon>
    </lineage>
</organism>